<reference evidence="2" key="1">
    <citation type="submission" date="2016-11" db="UniProtKB">
        <authorList>
            <consortium name="WormBaseParasite"/>
        </authorList>
    </citation>
    <scope>IDENTIFICATION</scope>
</reference>
<dbReference type="Proteomes" id="UP000095281">
    <property type="component" value="Unplaced"/>
</dbReference>
<organism evidence="1 2">
    <name type="scientific">Meloidogyne hapla</name>
    <name type="common">Root-knot nematode worm</name>
    <dbReference type="NCBI Taxonomy" id="6305"/>
    <lineage>
        <taxon>Eukaryota</taxon>
        <taxon>Metazoa</taxon>
        <taxon>Ecdysozoa</taxon>
        <taxon>Nematoda</taxon>
        <taxon>Chromadorea</taxon>
        <taxon>Rhabditida</taxon>
        <taxon>Tylenchina</taxon>
        <taxon>Tylenchomorpha</taxon>
        <taxon>Tylenchoidea</taxon>
        <taxon>Meloidogynidae</taxon>
        <taxon>Meloidogyninae</taxon>
        <taxon>Meloidogyne</taxon>
    </lineage>
</organism>
<keyword evidence="1" id="KW-1185">Reference proteome</keyword>
<name>A0A1I8B7X3_MELHA</name>
<accession>A0A1I8B7X3</accession>
<protein>
    <submittedName>
        <fullName evidence="2">G_PROTEIN_RECEP_F1_2 domain-containing protein</fullName>
    </submittedName>
</protein>
<proteinExistence type="predicted"/>
<dbReference type="AlphaFoldDB" id="A0A1I8B7X3"/>
<evidence type="ECO:0000313" key="2">
    <source>
        <dbReference type="WBParaSite" id="MhA1_Contig1494.frz3.gene7"/>
    </source>
</evidence>
<sequence>MSIQIIGYFFTLIAYNILNQISTSLTEVQTKIITCTINCISSLSSSLEVPVLFAVSTEHRLAMEDEFRWLFQIFFSNTNSNVIVPTPNNVRQVDPTTGIPVNEQLESQKIKKANDENKC</sequence>
<dbReference type="WBParaSite" id="MhA1_Contig1494.frz3.gene7">
    <property type="protein sequence ID" value="MhA1_Contig1494.frz3.gene7"/>
    <property type="gene ID" value="MhA1_Contig1494.frz3.gene7"/>
</dbReference>
<evidence type="ECO:0000313" key="1">
    <source>
        <dbReference type="Proteomes" id="UP000095281"/>
    </source>
</evidence>